<evidence type="ECO:0000256" key="3">
    <source>
        <dbReference type="ARBA" id="ARBA00047806"/>
    </source>
</evidence>
<name>A0A8E2I587_9BACI</name>
<protein>
    <recommendedName>
        <fullName evidence="5">Peptide methionine sulfoxide reductase MsrA</fullName>
        <shortName evidence="5">Protein-methionine-S-oxide reductase</shortName>
        <ecNumber evidence="5">1.8.4.11</ecNumber>
    </recommendedName>
    <alternativeName>
        <fullName evidence="5">Peptide-methionine (S)-S-oxide reductase</fullName>
        <shortName evidence="5">Peptide Met(O) reductase</shortName>
    </alternativeName>
</protein>
<dbReference type="Gene3D" id="3.30.1060.10">
    <property type="entry name" value="Peptide methionine sulphoxide reductase MsrA"/>
    <property type="match status" value="1"/>
</dbReference>
<comment type="similarity">
    <text evidence="1 5">Belongs to the MsrA Met sulfoxide reductase family.</text>
</comment>
<evidence type="ECO:0000256" key="4">
    <source>
        <dbReference type="ARBA" id="ARBA00048782"/>
    </source>
</evidence>
<dbReference type="PANTHER" id="PTHR43774:SF1">
    <property type="entry name" value="PEPTIDE METHIONINE SULFOXIDE REDUCTASE MSRA 2"/>
    <property type="match status" value="1"/>
</dbReference>
<dbReference type="Pfam" id="PF01625">
    <property type="entry name" value="PMSR"/>
    <property type="match status" value="1"/>
</dbReference>
<dbReference type="FunFam" id="3.30.1060.10:FF:000003">
    <property type="entry name" value="Peptide methionine sulfoxide reductase MsrA"/>
    <property type="match status" value="1"/>
</dbReference>
<dbReference type="PANTHER" id="PTHR43774">
    <property type="entry name" value="PEPTIDE METHIONINE SULFOXIDE REDUCTASE"/>
    <property type="match status" value="1"/>
</dbReference>
<evidence type="ECO:0000259" key="6">
    <source>
        <dbReference type="Pfam" id="PF01625"/>
    </source>
</evidence>
<comment type="catalytic activity">
    <reaction evidence="4 5">
        <text>[thioredoxin]-disulfide + L-methionine + H2O = L-methionine (S)-S-oxide + [thioredoxin]-dithiol</text>
        <dbReference type="Rhea" id="RHEA:19993"/>
        <dbReference type="Rhea" id="RHEA-COMP:10698"/>
        <dbReference type="Rhea" id="RHEA-COMP:10700"/>
        <dbReference type="ChEBI" id="CHEBI:15377"/>
        <dbReference type="ChEBI" id="CHEBI:29950"/>
        <dbReference type="ChEBI" id="CHEBI:50058"/>
        <dbReference type="ChEBI" id="CHEBI:57844"/>
        <dbReference type="ChEBI" id="CHEBI:58772"/>
        <dbReference type="EC" id="1.8.4.11"/>
    </reaction>
</comment>
<sequence length="181" mass="20965">MRNLQTEKATFAGGCFWCMVKPFHEQPGIESVVSGYTGGRTENPTYEEVCSGTTGHTEAVQITFHPDTFSYEKLLEVYWQQIDPTDEYGQFFDRGISYQPAIYYHNEHQQQLALKSKNDLQTSGRFDKPIVVKILPATAFYPAEDYHQDYYKKNPSHYNAYNEGSGRASFIRKHWSDIHEK</sequence>
<evidence type="ECO:0000256" key="2">
    <source>
        <dbReference type="ARBA" id="ARBA00023002"/>
    </source>
</evidence>
<dbReference type="HAMAP" id="MF_01401">
    <property type="entry name" value="MsrA"/>
    <property type="match status" value="1"/>
</dbReference>
<evidence type="ECO:0000256" key="1">
    <source>
        <dbReference type="ARBA" id="ARBA00005591"/>
    </source>
</evidence>
<feature type="domain" description="Peptide methionine sulphoxide reductase MsrA" evidence="6">
    <location>
        <begin position="8"/>
        <end position="159"/>
    </location>
</feature>
<evidence type="ECO:0000313" key="8">
    <source>
        <dbReference type="Proteomes" id="UP000189761"/>
    </source>
</evidence>
<dbReference type="EMBL" id="MTLA01000244">
    <property type="protein sequence ID" value="OOP66951.1"/>
    <property type="molecule type" value="Genomic_DNA"/>
</dbReference>
<evidence type="ECO:0000313" key="7">
    <source>
        <dbReference type="EMBL" id="OOP66951.1"/>
    </source>
</evidence>
<comment type="catalytic activity">
    <reaction evidence="3 5">
        <text>L-methionyl-[protein] + [thioredoxin]-disulfide + H2O = L-methionyl-(S)-S-oxide-[protein] + [thioredoxin]-dithiol</text>
        <dbReference type="Rhea" id="RHEA:14217"/>
        <dbReference type="Rhea" id="RHEA-COMP:10698"/>
        <dbReference type="Rhea" id="RHEA-COMP:10700"/>
        <dbReference type="Rhea" id="RHEA-COMP:12313"/>
        <dbReference type="Rhea" id="RHEA-COMP:12315"/>
        <dbReference type="ChEBI" id="CHEBI:15377"/>
        <dbReference type="ChEBI" id="CHEBI:16044"/>
        <dbReference type="ChEBI" id="CHEBI:29950"/>
        <dbReference type="ChEBI" id="CHEBI:44120"/>
        <dbReference type="ChEBI" id="CHEBI:50058"/>
        <dbReference type="EC" id="1.8.4.11"/>
    </reaction>
</comment>
<comment type="function">
    <text evidence="5">Has an important function as a repair enzyme for proteins that have been inactivated by oxidation. Catalyzes the reversible oxidation-reduction of methionine sulfoxide in proteins to methionine.</text>
</comment>
<dbReference type="InterPro" id="IPR036509">
    <property type="entry name" value="Met_Sox_Rdtase_MsrA_sf"/>
</dbReference>
<organism evidence="7 8">
    <name type="scientific">Heyndrickxia oleronia</name>
    <dbReference type="NCBI Taxonomy" id="38875"/>
    <lineage>
        <taxon>Bacteria</taxon>
        <taxon>Bacillati</taxon>
        <taxon>Bacillota</taxon>
        <taxon>Bacilli</taxon>
        <taxon>Bacillales</taxon>
        <taxon>Bacillaceae</taxon>
        <taxon>Heyndrickxia</taxon>
    </lineage>
</organism>
<comment type="caution">
    <text evidence="7">The sequence shown here is derived from an EMBL/GenBank/DDBJ whole genome shotgun (WGS) entry which is preliminary data.</text>
</comment>
<dbReference type="SUPFAM" id="SSF55068">
    <property type="entry name" value="Peptide methionine sulfoxide reductase"/>
    <property type="match status" value="1"/>
</dbReference>
<dbReference type="EC" id="1.8.4.11" evidence="5"/>
<dbReference type="Proteomes" id="UP000189761">
    <property type="component" value="Unassembled WGS sequence"/>
</dbReference>
<proteinExistence type="inferred from homology"/>
<keyword evidence="8" id="KW-1185">Reference proteome</keyword>
<dbReference type="NCBIfam" id="TIGR00401">
    <property type="entry name" value="msrA"/>
    <property type="match status" value="1"/>
</dbReference>
<dbReference type="GO" id="GO:0008113">
    <property type="term" value="F:peptide-methionine (S)-S-oxide reductase activity"/>
    <property type="evidence" value="ECO:0007669"/>
    <property type="project" value="UniProtKB-UniRule"/>
</dbReference>
<feature type="active site" evidence="5">
    <location>
        <position position="15"/>
    </location>
</feature>
<keyword evidence="2 5" id="KW-0560">Oxidoreductase</keyword>
<evidence type="ECO:0000256" key="5">
    <source>
        <dbReference type="HAMAP-Rule" id="MF_01401"/>
    </source>
</evidence>
<dbReference type="InterPro" id="IPR002569">
    <property type="entry name" value="Met_Sox_Rdtase_MsrA_dom"/>
</dbReference>
<accession>A0A8E2I587</accession>
<dbReference type="AlphaFoldDB" id="A0A8E2I587"/>
<reference evidence="7 8" key="1">
    <citation type="submission" date="2017-01" db="EMBL/GenBank/DDBJ databases">
        <title>Draft genome sequence of Bacillus oleronius.</title>
        <authorList>
            <person name="Allam M."/>
        </authorList>
    </citation>
    <scope>NUCLEOTIDE SEQUENCE [LARGE SCALE GENOMIC DNA]</scope>
    <source>
        <strain evidence="7 8">DSM 9356</strain>
    </source>
</reference>
<gene>
    <name evidence="5" type="primary">msrA</name>
    <name evidence="7" type="ORF">BWZ43_18265</name>
</gene>